<dbReference type="PATRIC" id="fig|362413.3.peg.3439"/>
<gene>
    <name evidence="8" type="ORF">RC62_3516</name>
</gene>
<dbReference type="AlphaFoldDB" id="A0A0Q1BNR4"/>
<dbReference type="CDD" id="cd02149">
    <property type="entry name" value="NfsB-like"/>
    <property type="match status" value="1"/>
</dbReference>
<proteinExistence type="inferred from homology"/>
<evidence type="ECO:0000256" key="5">
    <source>
        <dbReference type="ARBA" id="ARBA00022857"/>
    </source>
</evidence>
<evidence type="ECO:0000313" key="9">
    <source>
        <dbReference type="Proteomes" id="UP000050443"/>
    </source>
</evidence>
<accession>A0A0Q1BNR4</accession>
<evidence type="ECO:0000259" key="7">
    <source>
        <dbReference type="Pfam" id="PF00881"/>
    </source>
</evidence>
<dbReference type="Gene3D" id="3.40.109.10">
    <property type="entry name" value="NADH Oxidase"/>
    <property type="match status" value="1"/>
</dbReference>
<dbReference type="SUPFAM" id="SSF55469">
    <property type="entry name" value="FMN-dependent nitroreductase-like"/>
    <property type="match status" value="1"/>
</dbReference>
<dbReference type="RefSeq" id="WP_245176765.1">
    <property type="nucleotide sequence ID" value="NZ_JRLF01000006.1"/>
</dbReference>
<dbReference type="Proteomes" id="UP000050443">
    <property type="component" value="Unassembled WGS sequence"/>
</dbReference>
<feature type="domain" description="Nitroreductase" evidence="7">
    <location>
        <begin position="38"/>
        <end position="214"/>
    </location>
</feature>
<dbReference type="PANTHER" id="PTHR43673:SF2">
    <property type="entry name" value="NITROREDUCTASE"/>
    <property type="match status" value="1"/>
</dbReference>
<organism evidence="8 9">
    <name type="scientific">Flavobacterium aquidurense</name>
    <dbReference type="NCBI Taxonomy" id="362413"/>
    <lineage>
        <taxon>Bacteria</taxon>
        <taxon>Pseudomonadati</taxon>
        <taxon>Bacteroidota</taxon>
        <taxon>Flavobacteriia</taxon>
        <taxon>Flavobacteriales</taxon>
        <taxon>Flavobacteriaceae</taxon>
        <taxon>Flavobacterium</taxon>
    </lineage>
</organism>
<dbReference type="STRING" id="362413.RC62_3516"/>
<dbReference type="Pfam" id="PF00881">
    <property type="entry name" value="Nitroreductase"/>
    <property type="match status" value="1"/>
</dbReference>
<keyword evidence="3" id="KW-0285">Flavoprotein</keyword>
<keyword evidence="6" id="KW-0560">Oxidoreductase</keyword>
<dbReference type="InterPro" id="IPR033878">
    <property type="entry name" value="NfsB-like"/>
</dbReference>
<evidence type="ECO:0000256" key="1">
    <source>
        <dbReference type="ARBA" id="ARBA00001917"/>
    </source>
</evidence>
<evidence type="ECO:0000256" key="3">
    <source>
        <dbReference type="ARBA" id="ARBA00022630"/>
    </source>
</evidence>
<dbReference type="InterPro" id="IPR000415">
    <property type="entry name" value="Nitroreductase-like"/>
</dbReference>
<dbReference type="GO" id="GO:0016491">
    <property type="term" value="F:oxidoreductase activity"/>
    <property type="evidence" value="ECO:0007669"/>
    <property type="project" value="UniProtKB-KW"/>
</dbReference>
<evidence type="ECO:0000313" key="8">
    <source>
        <dbReference type="EMBL" id="KQB42509.1"/>
    </source>
</evidence>
<keyword evidence="5" id="KW-0521">NADP</keyword>
<evidence type="ECO:0000256" key="2">
    <source>
        <dbReference type="ARBA" id="ARBA00007118"/>
    </source>
</evidence>
<dbReference type="InterPro" id="IPR029479">
    <property type="entry name" value="Nitroreductase"/>
</dbReference>
<evidence type="ECO:0000256" key="4">
    <source>
        <dbReference type="ARBA" id="ARBA00022643"/>
    </source>
</evidence>
<comment type="similarity">
    <text evidence="2">Belongs to the nitroreductase family.</text>
</comment>
<name>A0A0Q1BNR4_9FLAO</name>
<comment type="caution">
    <text evidence="8">The sequence shown here is derived from an EMBL/GenBank/DDBJ whole genome shotgun (WGS) entry which is preliminary data.</text>
</comment>
<dbReference type="EMBL" id="JRLF01000006">
    <property type="protein sequence ID" value="KQB42509.1"/>
    <property type="molecule type" value="Genomic_DNA"/>
</dbReference>
<reference evidence="8 9" key="1">
    <citation type="submission" date="2014-09" db="EMBL/GenBank/DDBJ databases">
        <title>Genome sequence of Flavobacterium aquidurense RC62.</title>
        <authorList>
            <person name="Kim J.F."/>
            <person name="Kwak M.-J."/>
        </authorList>
    </citation>
    <scope>NUCLEOTIDE SEQUENCE [LARGE SCALE GENOMIC DNA]</scope>
    <source>
        <strain evidence="8 9">RC62</strain>
    </source>
</reference>
<comment type="cofactor">
    <cofactor evidence="1">
        <name>FMN</name>
        <dbReference type="ChEBI" id="CHEBI:58210"/>
    </cofactor>
</comment>
<evidence type="ECO:0000256" key="6">
    <source>
        <dbReference type="ARBA" id="ARBA00023002"/>
    </source>
</evidence>
<sequence>MIDLEFPRALQKLEKENNIIYICQNFKIDIAMNLIENLKWRYATKAYNNIKVTEEKVDQILEAINLSASSCGLQSYRVFVVSNPEIQKKLGADSYNGQISSCSHLLVFAALTDMSPTYIDDYMTMTEKQRGLDAGALSGFRNGLHSYFSAINAEQKAHWAAKQAYIALGTALIAAAELKVDATPIEGFNATTIDAVLGLKQKGLHSTVILALGYRDSEKDYMAATKKVRLPIDEMITKVY</sequence>
<keyword evidence="4" id="KW-0288">FMN</keyword>
<protein>
    <submittedName>
        <fullName evidence="8">Nitroreductase</fullName>
    </submittedName>
</protein>
<dbReference type="PANTHER" id="PTHR43673">
    <property type="entry name" value="NAD(P)H NITROREDUCTASE YDGI-RELATED"/>
    <property type="match status" value="1"/>
</dbReference>